<dbReference type="CDD" id="cd00146">
    <property type="entry name" value="PKD"/>
    <property type="match status" value="10"/>
</dbReference>
<dbReference type="Pfam" id="PF00801">
    <property type="entry name" value="PKD"/>
    <property type="match status" value="1"/>
</dbReference>
<protein>
    <submittedName>
        <fullName evidence="6">PKD domain-containing protein</fullName>
    </submittedName>
</protein>
<evidence type="ECO:0000313" key="6">
    <source>
        <dbReference type="EMBL" id="NSL88445.1"/>
    </source>
</evidence>
<reference evidence="6" key="1">
    <citation type="submission" date="2020-05" db="EMBL/GenBank/DDBJ databases">
        <title>Chitinophaga laudate sp. nov., isolated from a tropical peat swamp.</title>
        <authorList>
            <person name="Goh C.B.S."/>
            <person name="Lee M.S."/>
            <person name="Parimannan S."/>
            <person name="Pasbakhsh P."/>
            <person name="Yule C.M."/>
            <person name="Rajandas H."/>
            <person name="Loke S."/>
            <person name="Croft L."/>
            <person name="Tan J.B.L."/>
        </authorList>
    </citation>
    <scope>NUCLEOTIDE SEQUENCE</scope>
    <source>
        <strain evidence="6">Mgbs1</strain>
    </source>
</reference>
<comment type="caution">
    <text evidence="6">The sequence shown here is derived from an EMBL/GenBank/DDBJ whole genome shotgun (WGS) entry which is preliminary data.</text>
</comment>
<proteinExistence type="predicted"/>
<keyword evidence="3" id="KW-0677">Repeat</keyword>
<dbReference type="InterPro" id="IPR026341">
    <property type="entry name" value="T9SS_type_B"/>
</dbReference>
<keyword evidence="5" id="KW-0472">Membrane</keyword>
<gene>
    <name evidence="6" type="ORF">ECE50_016515</name>
</gene>
<evidence type="ECO:0000256" key="5">
    <source>
        <dbReference type="ARBA" id="ARBA00023136"/>
    </source>
</evidence>
<evidence type="ECO:0000313" key="7">
    <source>
        <dbReference type="Proteomes" id="UP000281028"/>
    </source>
</evidence>
<evidence type="ECO:0000256" key="4">
    <source>
        <dbReference type="ARBA" id="ARBA00022989"/>
    </source>
</evidence>
<organism evidence="6 7">
    <name type="scientific">Chitinophaga solisilvae</name>
    <dbReference type="NCBI Taxonomy" id="1233460"/>
    <lineage>
        <taxon>Bacteria</taxon>
        <taxon>Pseudomonadati</taxon>
        <taxon>Bacteroidota</taxon>
        <taxon>Chitinophagia</taxon>
        <taxon>Chitinophagales</taxon>
        <taxon>Chitinophagaceae</taxon>
        <taxon>Chitinophaga</taxon>
    </lineage>
</organism>
<keyword evidence="4" id="KW-1133">Transmembrane helix</keyword>
<dbReference type="PROSITE" id="PS50093">
    <property type="entry name" value="PKD"/>
    <property type="match status" value="13"/>
</dbReference>
<dbReference type="Pfam" id="PF18911">
    <property type="entry name" value="PKD_4"/>
    <property type="match status" value="9"/>
</dbReference>
<dbReference type="Gene3D" id="2.60.40.10">
    <property type="entry name" value="Immunoglobulins"/>
    <property type="match status" value="14"/>
</dbReference>
<dbReference type="PANTHER" id="PTHR46730">
    <property type="entry name" value="POLYCYSTIN-1"/>
    <property type="match status" value="1"/>
</dbReference>
<dbReference type="EMBL" id="RIAR02000001">
    <property type="protein sequence ID" value="NSL88445.1"/>
    <property type="molecule type" value="Genomic_DNA"/>
</dbReference>
<dbReference type="OrthoDB" id="7794186at2"/>
<dbReference type="GO" id="GO:0005886">
    <property type="term" value="C:plasma membrane"/>
    <property type="evidence" value="ECO:0007669"/>
    <property type="project" value="TreeGrafter"/>
</dbReference>
<dbReference type="InterPro" id="IPR022409">
    <property type="entry name" value="PKD/Chitinase_dom"/>
</dbReference>
<dbReference type="Pfam" id="PF13585">
    <property type="entry name" value="CHU_C"/>
    <property type="match status" value="1"/>
</dbReference>
<dbReference type="Proteomes" id="UP000281028">
    <property type="component" value="Unassembled WGS sequence"/>
</dbReference>
<dbReference type="InterPro" id="IPR013783">
    <property type="entry name" value="Ig-like_fold"/>
</dbReference>
<keyword evidence="2" id="KW-0812">Transmembrane</keyword>
<sequence>MKSRNFYTRIVRCMLFTCSLLLMICCTFFAQAQKVSFTADQTKGCPPFTVNFNATLDPGYSSYEWSFGVGANVSNNPAPSRIFNTPNTYPVTLTADYGGRKVSHTMDITVFRLPVVNFTVSNTQGCAPLKVDFTDRSTPGDGSIESITWSFGDGGGTTIKPPATGASYEFAGGGAFNVTSIVYNTQGCKTTSDPITIKVQEAPLPSFTADKTQSCTTPFTVNFFNTTVNNSPDPVTYVWDYGDGTTGTANTHVYTKEGKYSVTLKAITSLGCSKPLLKQDYIVIQQIKPAFTFTPACTGEAVTFKNTTTPAPDAVTWFMPNGSLQSSPDATYTFNTPGDYTIRMQASLGACTQEVSQTVHANGAPVINPVATPQTSCKAPFTTTFQAQSSDANQWLWEFGDGQTSTQENPVHTYNTPGIYSVTLTATNANGCTKMVRLPDYIRIVRPVLTITPSAMMGCTPLPVDFTAALDITEPIVSWKWNFGDGGTSTAEKPHHEFKVQGDYTVTLQVVTASGCTADATIPIRTGNPPVVDFDARPKESCANTPIQFINLTQPKDPGMTWQWIWPDDNFSTSPEENPNHQFGHIGYHDVTLIVINRGCQVQLTKPDFVRILPPIADFNVIMNCATPYHRDFRDMSDFGPPPVSHREWFWEFGENGATSTLQHPSYDYKTTGSKTVKLTIFNGVCKSEFTRTINIIDEKPEMFPESPWVCVGKTIHLALSNMTPGNINEYIFDWGDGVIDDIPGYALNPLNGINHIYRRSGRYTVRFSIVDKNGCTRVAPDVIIDVHGPATDFDFNGLTCKNALITFTDKSTVDAGNDIVSWKWDFGDGSTPVEKTASPADATHTYTNPNSYTISLLATDKFGCQVTAQKNIRFEEVKADFLLPAVIACKDVAFTFVDQSTGTIADYTWDFGNGTTGTGTRPQTTYDKPGKYDITLKITTVNGCTDQITKTQAVTVPDPKASFTFPAKLELCPPVKVLFTNTSGDFLTSRWDFGDNSSSTKNDPDEHIYVRAGTYNVKLTVYSAGGCSSETTQPVTIQGPDGTLNATPTEGCIPLAVSITATADKAVTFQWDFDDGTVLESKTPVSPPHTYTKPGLYTPRVSLIDAQGCAVKAIGNDVIMADNAVADFTVDNAAACGGGIITFTNRSKTTSKDLRNENFTNSWNFGVAGNPANTSTTENGSFNYPLPGSYNVSLEITSRYGCKDKKILPVTVPPQPEPVIEPIPALCVSGKIQLRGRDNKNLPNTRWQWLVGSTQQYDQQTPPEIELRDLGTTPVALTITNADGSCPATTNAAAVVNPAPALNPTPLTANICAGKGLQLQANTAPGVTVNWTPYNISDATSPSPVVTPARDTEYKVVATNSFGCTKEASVKLTVTLPFKIYALDAQMCAGKNAQLLAGGALRYKWTPSAWLDRPDMPDPVANPEENIIYQVVGYDDKGCFTDTARARVFVHPSPVVNAGPDMVIPVGSPVTIPATGSPDIIKTEWTPLTGLSCTDCLTPLVTPKADTRYRVTVMNQNGCTATDEILIKTVCNEGNVFIPNSFSPNGDGQNDIFYIRGRGMQTVRVFRIYNRWGQLIFERGGFTADDPAFGWDGRFKGTLLNPDVFVYYTEIVCDKGEPVVMKGNITLIR</sequence>
<dbReference type="NCBIfam" id="TIGR04131">
    <property type="entry name" value="Bac_Flav_CTERM"/>
    <property type="match status" value="1"/>
</dbReference>
<evidence type="ECO:0000256" key="1">
    <source>
        <dbReference type="ARBA" id="ARBA00004141"/>
    </source>
</evidence>
<name>A0A3S1BNH5_9BACT</name>
<evidence type="ECO:0000256" key="3">
    <source>
        <dbReference type="ARBA" id="ARBA00022737"/>
    </source>
</evidence>
<dbReference type="GO" id="GO:0006816">
    <property type="term" value="P:calcium ion transport"/>
    <property type="evidence" value="ECO:0007669"/>
    <property type="project" value="TreeGrafter"/>
</dbReference>
<accession>A0A3S1BNH5</accession>
<evidence type="ECO:0000256" key="2">
    <source>
        <dbReference type="ARBA" id="ARBA00022692"/>
    </source>
</evidence>
<dbReference type="GO" id="GO:0005261">
    <property type="term" value="F:monoatomic cation channel activity"/>
    <property type="evidence" value="ECO:0007669"/>
    <property type="project" value="TreeGrafter"/>
</dbReference>
<dbReference type="InterPro" id="IPR035986">
    <property type="entry name" value="PKD_dom_sf"/>
</dbReference>
<dbReference type="SMART" id="SM00089">
    <property type="entry name" value="PKD"/>
    <property type="match status" value="14"/>
</dbReference>
<comment type="subcellular location">
    <subcellularLocation>
        <location evidence="1">Membrane</location>
        <topology evidence="1">Multi-pass membrane protein</topology>
    </subcellularLocation>
</comment>
<keyword evidence="7" id="KW-1185">Reference proteome</keyword>
<dbReference type="SUPFAM" id="SSF49299">
    <property type="entry name" value="PKD domain"/>
    <property type="match status" value="14"/>
</dbReference>
<dbReference type="PANTHER" id="PTHR46730:SF4">
    <property type="entry name" value="POLYCYSTIC KIDNEY DISEASE PROTEIN 1-LIKE 1"/>
    <property type="match status" value="1"/>
</dbReference>
<dbReference type="InterPro" id="IPR000601">
    <property type="entry name" value="PKD_dom"/>
</dbReference>